<protein>
    <recommendedName>
        <fullName evidence="4">TonB C-terminal domain-containing protein</fullName>
    </recommendedName>
</protein>
<dbReference type="Proteomes" id="UP000253951">
    <property type="component" value="Chromosome"/>
</dbReference>
<dbReference type="RefSeq" id="WP_114677184.1">
    <property type="nucleotide sequence ID" value="NZ_CP031188.1"/>
</dbReference>
<sequence>MKNTASKNFFTIAITSLMVLLCFRVSAQEISEKESSRKVLDSTDIVHKQPQYPGGQKELYNDLLQSFKTPKAPDGTYKIYISFSVEKDGSMSNIKTIKDPGYGMGEEAIRALKSIDKKWAPGENRSGKLLRVAFTLPLTINITK</sequence>
<dbReference type="OrthoDB" id="1095452at2"/>
<feature type="signal peptide" evidence="1">
    <location>
        <begin position="1"/>
        <end position="27"/>
    </location>
</feature>
<evidence type="ECO:0000256" key="1">
    <source>
        <dbReference type="SAM" id="SignalP"/>
    </source>
</evidence>
<gene>
    <name evidence="2" type="ORF">DVK85_03920</name>
</gene>
<keyword evidence="3" id="KW-1185">Reference proteome</keyword>
<name>A0A345HA13_9FLAO</name>
<evidence type="ECO:0000313" key="3">
    <source>
        <dbReference type="Proteomes" id="UP000253951"/>
    </source>
</evidence>
<dbReference type="KEGG" id="fat:DVK85_03920"/>
<organism evidence="2 3">
    <name type="scientific">Flavobacterium arcticum</name>
    <dbReference type="NCBI Taxonomy" id="1784713"/>
    <lineage>
        <taxon>Bacteria</taxon>
        <taxon>Pseudomonadati</taxon>
        <taxon>Bacteroidota</taxon>
        <taxon>Flavobacteriia</taxon>
        <taxon>Flavobacteriales</taxon>
        <taxon>Flavobacteriaceae</taxon>
        <taxon>Flavobacterium</taxon>
    </lineage>
</organism>
<accession>A0A345HA13</accession>
<dbReference type="AlphaFoldDB" id="A0A345HA13"/>
<feature type="chain" id="PRO_5016741082" description="TonB C-terminal domain-containing protein" evidence="1">
    <location>
        <begin position="28"/>
        <end position="144"/>
    </location>
</feature>
<dbReference type="Gene3D" id="3.30.1150.10">
    <property type="match status" value="1"/>
</dbReference>
<keyword evidence="1" id="KW-0732">Signal</keyword>
<evidence type="ECO:0008006" key="4">
    <source>
        <dbReference type="Google" id="ProtNLM"/>
    </source>
</evidence>
<dbReference type="EMBL" id="CP031188">
    <property type="protein sequence ID" value="AXG73423.1"/>
    <property type="molecule type" value="Genomic_DNA"/>
</dbReference>
<evidence type="ECO:0000313" key="2">
    <source>
        <dbReference type="EMBL" id="AXG73423.1"/>
    </source>
</evidence>
<reference evidence="2 3" key="1">
    <citation type="submission" date="2018-07" db="EMBL/GenBank/DDBJ databases">
        <title>Complete genome sequence of Flavobacterium arcticum type strain SM1502T.</title>
        <authorList>
            <person name="Li Y."/>
            <person name="Li D.-D."/>
        </authorList>
    </citation>
    <scope>NUCLEOTIDE SEQUENCE [LARGE SCALE GENOMIC DNA]</scope>
    <source>
        <strain evidence="2 3">SM1502</strain>
    </source>
</reference>
<proteinExistence type="predicted"/>